<feature type="compositionally biased region" description="Basic residues" evidence="4">
    <location>
        <begin position="277"/>
        <end position="287"/>
    </location>
</feature>
<sequence length="287" mass="33329">MRWITRERPKIDRLACPWLIRRFIDATAEIIYVPERQVLDKAKELDAVPFDIPGVEYSHYQDHCTFDYFLKKFDLQDPALQTMAMIVRGADTDDHSLAAQSAGLWAISHGMAFNITDDHELLDKAMVLYDGLYSWAKHLQKQKHTTHPTEQLFLEIYTNYLQEKKESAQKVPTWAQHLKEIIQDQIDTNLSLNLKEISEALDVHPTYVSRAFSKYFDNLSFGEYIRKLRIEKALNLLHTSGYTLAEVAYLTGFSDQSHFTRIFRQHMGQSPSEYQKNLRKGKPGSKG</sequence>
<feature type="region of interest" description="Disordered" evidence="4">
    <location>
        <begin position="267"/>
        <end position="287"/>
    </location>
</feature>
<evidence type="ECO:0000256" key="3">
    <source>
        <dbReference type="ARBA" id="ARBA00023163"/>
    </source>
</evidence>
<dbReference type="InterPro" id="IPR009057">
    <property type="entry name" value="Homeodomain-like_sf"/>
</dbReference>
<dbReference type="PANTHER" id="PTHR43280">
    <property type="entry name" value="ARAC-FAMILY TRANSCRIPTIONAL REGULATOR"/>
    <property type="match status" value="1"/>
</dbReference>
<keyword evidence="3" id="KW-0804">Transcription</keyword>
<dbReference type="RefSeq" id="WP_123124961.1">
    <property type="nucleotide sequence ID" value="NZ_RJJD01000001.1"/>
</dbReference>
<dbReference type="InterPro" id="IPR018062">
    <property type="entry name" value="HTH_AraC-typ_CS"/>
</dbReference>
<accession>A0A3M9MZT9</accession>
<name>A0A3M9MZT9_9BACT</name>
<dbReference type="PROSITE" id="PS00041">
    <property type="entry name" value="HTH_ARAC_FAMILY_1"/>
    <property type="match status" value="1"/>
</dbReference>
<dbReference type="InterPro" id="IPR018060">
    <property type="entry name" value="HTH_AraC"/>
</dbReference>
<dbReference type="Proteomes" id="UP000272117">
    <property type="component" value="Unassembled WGS sequence"/>
</dbReference>
<proteinExistence type="predicted"/>
<dbReference type="Pfam" id="PF12833">
    <property type="entry name" value="HTH_18"/>
    <property type="match status" value="1"/>
</dbReference>
<dbReference type="PROSITE" id="PS01124">
    <property type="entry name" value="HTH_ARAC_FAMILY_2"/>
    <property type="match status" value="1"/>
</dbReference>
<evidence type="ECO:0000313" key="6">
    <source>
        <dbReference type="EMBL" id="RNI31059.1"/>
    </source>
</evidence>
<dbReference type="PRINTS" id="PR00032">
    <property type="entry name" value="HTHARAC"/>
</dbReference>
<dbReference type="PANTHER" id="PTHR43280:SF28">
    <property type="entry name" value="HTH-TYPE TRANSCRIPTIONAL ACTIVATOR RHAS"/>
    <property type="match status" value="1"/>
</dbReference>
<dbReference type="GO" id="GO:0043565">
    <property type="term" value="F:sequence-specific DNA binding"/>
    <property type="evidence" value="ECO:0007669"/>
    <property type="project" value="InterPro"/>
</dbReference>
<dbReference type="GO" id="GO:0003700">
    <property type="term" value="F:DNA-binding transcription factor activity"/>
    <property type="evidence" value="ECO:0007669"/>
    <property type="project" value="InterPro"/>
</dbReference>
<evidence type="ECO:0000256" key="4">
    <source>
        <dbReference type="SAM" id="MobiDB-lite"/>
    </source>
</evidence>
<gene>
    <name evidence="6" type="ORF">EFB08_00520</name>
</gene>
<dbReference type="InterPro" id="IPR020449">
    <property type="entry name" value="Tscrpt_reg_AraC-type_HTH"/>
</dbReference>
<dbReference type="SUPFAM" id="SSF46689">
    <property type="entry name" value="Homeodomain-like"/>
    <property type="match status" value="1"/>
</dbReference>
<keyword evidence="1" id="KW-0805">Transcription regulation</keyword>
<evidence type="ECO:0000256" key="2">
    <source>
        <dbReference type="ARBA" id="ARBA00023125"/>
    </source>
</evidence>
<dbReference type="EMBL" id="RJJD01000001">
    <property type="protein sequence ID" value="RNI31059.1"/>
    <property type="molecule type" value="Genomic_DNA"/>
</dbReference>
<evidence type="ECO:0000259" key="5">
    <source>
        <dbReference type="PROSITE" id="PS01124"/>
    </source>
</evidence>
<dbReference type="InterPro" id="IPR018634">
    <property type="entry name" value="ChrB_C"/>
</dbReference>
<protein>
    <submittedName>
        <fullName evidence="6">Helix-turn-helix domain-containing protein</fullName>
    </submittedName>
</protein>
<evidence type="ECO:0000313" key="7">
    <source>
        <dbReference type="Proteomes" id="UP000272117"/>
    </source>
</evidence>
<dbReference type="Pfam" id="PF09828">
    <property type="entry name" value="ChrB_C"/>
    <property type="match status" value="1"/>
</dbReference>
<keyword evidence="7" id="KW-1185">Reference proteome</keyword>
<dbReference type="SMART" id="SM00342">
    <property type="entry name" value="HTH_ARAC"/>
    <property type="match status" value="1"/>
</dbReference>
<reference evidence="6 7" key="1">
    <citation type="submission" date="2018-11" db="EMBL/GenBank/DDBJ databases">
        <title>Rufibacter latericius sp. nov., isolated from water in Baiyang Lake.</title>
        <authorList>
            <person name="Yang Y."/>
        </authorList>
    </citation>
    <scope>NUCLEOTIDE SEQUENCE [LARGE SCALE GENOMIC DNA]</scope>
    <source>
        <strain evidence="6 7">R-22-1c-1</strain>
    </source>
</reference>
<keyword evidence="2" id="KW-0238">DNA-binding</keyword>
<organism evidence="6 7">
    <name type="scientific">Rufibacter latericius</name>
    <dbReference type="NCBI Taxonomy" id="2487040"/>
    <lineage>
        <taxon>Bacteria</taxon>
        <taxon>Pseudomonadati</taxon>
        <taxon>Bacteroidota</taxon>
        <taxon>Cytophagia</taxon>
        <taxon>Cytophagales</taxon>
        <taxon>Hymenobacteraceae</taxon>
        <taxon>Rufibacter</taxon>
    </lineage>
</organism>
<evidence type="ECO:0000256" key="1">
    <source>
        <dbReference type="ARBA" id="ARBA00023015"/>
    </source>
</evidence>
<feature type="domain" description="HTH araC/xylS-type" evidence="5">
    <location>
        <begin position="176"/>
        <end position="277"/>
    </location>
</feature>
<comment type="caution">
    <text evidence="6">The sequence shown here is derived from an EMBL/GenBank/DDBJ whole genome shotgun (WGS) entry which is preliminary data.</text>
</comment>
<dbReference type="OrthoDB" id="511992at2"/>
<dbReference type="Gene3D" id="1.10.10.60">
    <property type="entry name" value="Homeodomain-like"/>
    <property type="match status" value="2"/>
</dbReference>
<dbReference type="AlphaFoldDB" id="A0A3M9MZT9"/>